<feature type="region of interest" description="Disordered" evidence="1">
    <location>
        <begin position="1"/>
        <end position="28"/>
    </location>
</feature>
<evidence type="ECO:0000256" key="1">
    <source>
        <dbReference type="SAM" id="MobiDB-lite"/>
    </source>
</evidence>
<gene>
    <name evidence="3" type="ORF">AB1Y20_012220</name>
</gene>
<comment type="caution">
    <text evidence="3">The sequence shown here is derived from an EMBL/GenBank/DDBJ whole genome shotgun (WGS) entry which is preliminary data.</text>
</comment>
<keyword evidence="2" id="KW-0812">Transmembrane</keyword>
<protein>
    <submittedName>
        <fullName evidence="3">Uncharacterized protein</fullName>
    </submittedName>
</protein>
<proteinExistence type="predicted"/>
<accession>A0AB34IMW9</accession>
<feature type="compositionally biased region" description="Basic and acidic residues" evidence="1">
    <location>
        <begin position="13"/>
        <end position="28"/>
    </location>
</feature>
<feature type="compositionally biased region" description="Pro residues" evidence="1">
    <location>
        <begin position="70"/>
        <end position="105"/>
    </location>
</feature>
<organism evidence="3 4">
    <name type="scientific">Prymnesium parvum</name>
    <name type="common">Toxic golden alga</name>
    <dbReference type="NCBI Taxonomy" id="97485"/>
    <lineage>
        <taxon>Eukaryota</taxon>
        <taxon>Haptista</taxon>
        <taxon>Haptophyta</taxon>
        <taxon>Prymnesiophyceae</taxon>
        <taxon>Prymnesiales</taxon>
        <taxon>Prymnesiaceae</taxon>
        <taxon>Prymnesium</taxon>
    </lineage>
</organism>
<evidence type="ECO:0000313" key="4">
    <source>
        <dbReference type="Proteomes" id="UP001515480"/>
    </source>
</evidence>
<sequence>MTLLPDLPPHKTATREEGAPKKGSRTEKNRTCHQPFYLVVAVLLASGLAGGTAALVLSLEHSSSERSAPPTSPPAVDPYSQPPPAALVLPPPSPDQSYPAAPPAPPDSVVVHNIKTAFVAEGELNNYNVQTNAAIAKVVAQAAGVPPHLVNVTVEAASVRISAVITFFNEAKATATAEALYNATCTSPCPKVTVSPIFSSVAKINQALKEANVIAVQVLPATTAAVVLGPPAVIGSWLDDWGTSYLITNNKLYTHNSVSVIIGHGPNFMYLQQGEGTYAPGSYQKVEWTWDATTSKWYMCTSSHGHATLDAVVLHSTAGVHLHNATHDQCGAFSNSVLSPLTLDVAGSWVDNWGAYYVITQDKYYGSSSVSTVVGHGPNFMYLQQGEGTYAPGSYQKVEWTWDATTSKWYMCTSSHGHATLDAVVLHSTAGVHLHNATHDQCGAFSNSVLSPLTLDVAGSWVDNWGAYYVITQDKYYGSSSVSTVVGHGPNFMYLQQGEGTYAPGSYQKVEWTWDATTSKWYMCTSSHGHATLDAVVLHSTAGVHLHNATHDQCGAFSNSVLSPLTLDVAGSWVDNWGAYYVITQDKYYGSSSVSTVLGHGPNFMYLQQGEGTYAPGSYQKVEWTWDATTSKWYMCTSSHGHATLDAVVLHSTAGVHLHNATHDQCGAFSNSVLSPLTLDVAGSWVDNWGAYYVRCSHATPSR</sequence>
<dbReference type="EMBL" id="JBGBPQ010000021">
    <property type="protein sequence ID" value="KAL1503751.1"/>
    <property type="molecule type" value="Genomic_DNA"/>
</dbReference>
<keyword evidence="2" id="KW-1133">Transmembrane helix</keyword>
<reference evidence="3 4" key="1">
    <citation type="journal article" date="2024" name="Science">
        <title>Giant polyketide synthase enzymes in the biosynthesis of giant marine polyether toxins.</title>
        <authorList>
            <person name="Fallon T.R."/>
            <person name="Shende V.V."/>
            <person name="Wierzbicki I.H."/>
            <person name="Pendleton A.L."/>
            <person name="Watervoot N.F."/>
            <person name="Auber R.P."/>
            <person name="Gonzalez D.J."/>
            <person name="Wisecaver J.H."/>
            <person name="Moore B.S."/>
        </authorList>
    </citation>
    <scope>NUCLEOTIDE SEQUENCE [LARGE SCALE GENOMIC DNA]</scope>
    <source>
        <strain evidence="3 4">12B1</strain>
    </source>
</reference>
<dbReference type="AlphaFoldDB" id="A0AB34IMW9"/>
<evidence type="ECO:0000256" key="2">
    <source>
        <dbReference type="SAM" id="Phobius"/>
    </source>
</evidence>
<feature type="transmembrane region" description="Helical" evidence="2">
    <location>
        <begin position="36"/>
        <end position="59"/>
    </location>
</feature>
<evidence type="ECO:0000313" key="3">
    <source>
        <dbReference type="EMBL" id="KAL1503751.1"/>
    </source>
</evidence>
<keyword evidence="4" id="KW-1185">Reference proteome</keyword>
<feature type="region of interest" description="Disordered" evidence="1">
    <location>
        <begin position="64"/>
        <end position="105"/>
    </location>
</feature>
<dbReference type="Proteomes" id="UP001515480">
    <property type="component" value="Unassembled WGS sequence"/>
</dbReference>
<keyword evidence="2" id="KW-0472">Membrane</keyword>
<name>A0AB34IMW9_PRYPA</name>